<dbReference type="Proteomes" id="UP000759590">
    <property type="component" value="Unassembled WGS sequence"/>
</dbReference>
<reference evidence="1" key="1">
    <citation type="submission" date="2021-02" db="EMBL/GenBank/DDBJ databases">
        <title>Infant gut strain persistence is associated with maternal origin, phylogeny, and functional potential including surface adhesion and iron acquisition.</title>
        <authorList>
            <person name="Lou Y.C."/>
        </authorList>
    </citation>
    <scope>NUCLEOTIDE SEQUENCE</scope>
    <source>
        <strain evidence="1">L3_114_025G1_dasL3_114_025G1_concoct_29</strain>
    </source>
</reference>
<dbReference type="InterPro" id="IPR023991">
    <property type="entry name" value="Bacteriocin_IIb_lactobn/cerein"/>
</dbReference>
<organism evidence="1 2">
    <name type="scientific">Streptococcus mitis</name>
    <dbReference type="NCBI Taxonomy" id="28037"/>
    <lineage>
        <taxon>Bacteria</taxon>
        <taxon>Bacillati</taxon>
        <taxon>Bacillota</taxon>
        <taxon>Bacilli</taxon>
        <taxon>Lactobacillales</taxon>
        <taxon>Streptococcaceae</taxon>
        <taxon>Streptococcus</taxon>
        <taxon>Streptococcus mitis group</taxon>
    </lineage>
</organism>
<proteinExistence type="predicted"/>
<sequence length="29" mass="3259">MTNFDKMEQNFVALTEEELMDVDGGAIPL</sequence>
<dbReference type="AlphaFoldDB" id="A0A942XE08"/>
<gene>
    <name evidence="1" type="ORF">KHZ51_08660</name>
</gene>
<name>A0A942XE08_STRMT</name>
<feature type="non-terminal residue" evidence="1">
    <location>
        <position position="29"/>
    </location>
</feature>
<comment type="caution">
    <text evidence="1">The sequence shown here is derived from an EMBL/GenBank/DDBJ whole genome shotgun (WGS) entry which is preliminary data.</text>
</comment>
<evidence type="ECO:0000313" key="1">
    <source>
        <dbReference type="EMBL" id="MBS4948768.1"/>
    </source>
</evidence>
<protein>
    <submittedName>
        <fullName evidence="1">Class IIb bacteriocin, lactobin A/cerein 7B family</fullName>
    </submittedName>
</protein>
<evidence type="ECO:0000313" key="2">
    <source>
        <dbReference type="Proteomes" id="UP000759590"/>
    </source>
</evidence>
<dbReference type="NCBIfam" id="TIGR03949">
    <property type="entry name" value="bact_IIb_cerein"/>
    <property type="match status" value="1"/>
</dbReference>
<accession>A0A942XE08</accession>
<dbReference type="EMBL" id="JAGZLW010000048">
    <property type="protein sequence ID" value="MBS4948768.1"/>
    <property type="molecule type" value="Genomic_DNA"/>
</dbReference>